<gene>
    <name evidence="2" type="ORF">B0J12DRAFT_110453</name>
</gene>
<feature type="region of interest" description="Disordered" evidence="1">
    <location>
        <begin position="232"/>
        <end position="353"/>
    </location>
</feature>
<feature type="compositionally biased region" description="Pro residues" evidence="1">
    <location>
        <begin position="283"/>
        <end position="294"/>
    </location>
</feature>
<reference evidence="2 3" key="1">
    <citation type="journal article" date="2021" name="Nat. Commun.">
        <title>Genetic determinants of endophytism in the Arabidopsis root mycobiome.</title>
        <authorList>
            <person name="Mesny F."/>
            <person name="Miyauchi S."/>
            <person name="Thiergart T."/>
            <person name="Pickel B."/>
            <person name="Atanasova L."/>
            <person name="Karlsson M."/>
            <person name="Huettel B."/>
            <person name="Barry K.W."/>
            <person name="Haridas S."/>
            <person name="Chen C."/>
            <person name="Bauer D."/>
            <person name="Andreopoulos W."/>
            <person name="Pangilinan J."/>
            <person name="LaButti K."/>
            <person name="Riley R."/>
            <person name="Lipzen A."/>
            <person name="Clum A."/>
            <person name="Drula E."/>
            <person name="Henrissat B."/>
            <person name="Kohler A."/>
            <person name="Grigoriev I.V."/>
            <person name="Martin F.M."/>
            <person name="Hacquard S."/>
        </authorList>
    </citation>
    <scope>NUCLEOTIDE SEQUENCE [LARGE SCALE GENOMIC DNA]</scope>
    <source>
        <strain evidence="2 3">MPI-SDFR-AT-0080</strain>
    </source>
</reference>
<dbReference type="Proteomes" id="UP000774617">
    <property type="component" value="Unassembled WGS sequence"/>
</dbReference>
<comment type="caution">
    <text evidence="2">The sequence shown here is derived from an EMBL/GenBank/DDBJ whole genome shotgun (WGS) entry which is preliminary data.</text>
</comment>
<feature type="region of interest" description="Disordered" evidence="1">
    <location>
        <begin position="485"/>
        <end position="535"/>
    </location>
</feature>
<evidence type="ECO:0000256" key="1">
    <source>
        <dbReference type="SAM" id="MobiDB-lite"/>
    </source>
</evidence>
<feature type="compositionally biased region" description="Low complexity" evidence="1">
    <location>
        <begin position="257"/>
        <end position="282"/>
    </location>
</feature>
<dbReference type="EMBL" id="JAGTJR010000015">
    <property type="protein sequence ID" value="KAH7048309.1"/>
    <property type="molecule type" value="Genomic_DNA"/>
</dbReference>
<feature type="compositionally biased region" description="Acidic residues" evidence="1">
    <location>
        <begin position="507"/>
        <end position="522"/>
    </location>
</feature>
<keyword evidence="3" id="KW-1185">Reference proteome</keyword>
<protein>
    <submittedName>
        <fullName evidence="2">Uncharacterized protein</fullName>
    </submittedName>
</protein>
<accession>A0ABQ8G8J4</accession>
<evidence type="ECO:0000313" key="3">
    <source>
        <dbReference type="Proteomes" id="UP000774617"/>
    </source>
</evidence>
<organism evidence="2 3">
    <name type="scientific">Macrophomina phaseolina</name>
    <dbReference type="NCBI Taxonomy" id="35725"/>
    <lineage>
        <taxon>Eukaryota</taxon>
        <taxon>Fungi</taxon>
        <taxon>Dikarya</taxon>
        <taxon>Ascomycota</taxon>
        <taxon>Pezizomycotina</taxon>
        <taxon>Dothideomycetes</taxon>
        <taxon>Dothideomycetes incertae sedis</taxon>
        <taxon>Botryosphaeriales</taxon>
        <taxon>Botryosphaeriaceae</taxon>
        <taxon>Macrophomina</taxon>
    </lineage>
</organism>
<proteinExistence type="predicted"/>
<feature type="compositionally biased region" description="Low complexity" evidence="1">
    <location>
        <begin position="305"/>
        <end position="322"/>
    </location>
</feature>
<feature type="compositionally biased region" description="Basic and acidic residues" evidence="1">
    <location>
        <begin position="237"/>
        <end position="249"/>
    </location>
</feature>
<name>A0ABQ8G8J4_9PEZI</name>
<evidence type="ECO:0000313" key="2">
    <source>
        <dbReference type="EMBL" id="KAH7048309.1"/>
    </source>
</evidence>
<feature type="compositionally biased region" description="Pro residues" evidence="1">
    <location>
        <begin position="334"/>
        <end position="349"/>
    </location>
</feature>
<sequence length="535" mass="58634">MITGCWLPVSWEEVESQAVVLVQRSAAKKVRVARIKHFDRKDHGPLCLVLHRPLFRRTFCRTPSTRDNNDALIKINIPAYFCPIMNTSHLQSPPAPKLRVFDEDDDEHIDTLNLHEGSHGEVEPGAYHPDVYAAPGEESGYGNYDKKEGEEEEDYEDYCCDDANGGNCEEVREESYFGEHPSRWTRHQSRIELAERVNTFAPDYRRPQTPTMQWNGYPYVYVRVVIGVDEDEDEAPDGDREEQRARPEDTPSPPTHAAPSSTTPSTTTTAAAAGPPSADPITSSPPSPAPPPSLSRPRVNCPEQSPSHPAAAPTSTASTPAPFVLPTLPHSAPALPPQPPLPQPPPPPPKQRRPAAILSRLYTVPLDEPEPGQGGAAAGGWALADLAAALVRMGVARRSPRRRVDVYQLASLQLLDSDHDVRVALEEGRAGGVVPGFVVWIRERRGGAEGERGAGEAGGWGESDWRERDEWRSLLGRVVCTEEEVAPECGWVEDGPDEDDGGRGGGGDDEGDWEDVTDEEECGSGARVRYRSPEF</sequence>